<dbReference type="SMART" id="SM00028">
    <property type="entry name" value="TPR"/>
    <property type="match status" value="3"/>
</dbReference>
<feature type="chain" id="PRO_5042035001" evidence="1">
    <location>
        <begin position="20"/>
        <end position="180"/>
    </location>
</feature>
<proteinExistence type="predicted"/>
<keyword evidence="1" id="KW-0732">Signal</keyword>
<dbReference type="Gene3D" id="1.25.40.10">
    <property type="entry name" value="Tetratricopeptide repeat domain"/>
    <property type="match status" value="1"/>
</dbReference>
<dbReference type="InterPro" id="IPR019734">
    <property type="entry name" value="TPR_rpt"/>
</dbReference>
<evidence type="ECO:0000313" key="2">
    <source>
        <dbReference type="EMBL" id="MBK1856331.1"/>
    </source>
</evidence>
<sequence>MKPLITWLVLLLSGLTAYATPSEPVTKEDAIAAFREYRRGVKLITAIHSDLMQASWTATADKKLEITAQQKVDYQQARKHLQKSISLNPYFPDAYVFLANSYWELENDLQQTLTHYSKALEIDPDYDDVISARGQVLILLKRTADAEKDLQRLEALESDHASALREQIAELKTQRKQSRE</sequence>
<evidence type="ECO:0000256" key="1">
    <source>
        <dbReference type="SAM" id="SignalP"/>
    </source>
</evidence>
<organism evidence="2 3">
    <name type="scientific">Oceaniferula flava</name>
    <dbReference type="NCBI Taxonomy" id="2800421"/>
    <lineage>
        <taxon>Bacteria</taxon>
        <taxon>Pseudomonadati</taxon>
        <taxon>Verrucomicrobiota</taxon>
        <taxon>Verrucomicrobiia</taxon>
        <taxon>Verrucomicrobiales</taxon>
        <taxon>Verrucomicrobiaceae</taxon>
        <taxon>Oceaniferula</taxon>
    </lineage>
</organism>
<keyword evidence="3" id="KW-1185">Reference proteome</keyword>
<evidence type="ECO:0000313" key="3">
    <source>
        <dbReference type="Proteomes" id="UP000634206"/>
    </source>
</evidence>
<dbReference type="SUPFAM" id="SSF48452">
    <property type="entry name" value="TPR-like"/>
    <property type="match status" value="1"/>
</dbReference>
<dbReference type="Pfam" id="PF14559">
    <property type="entry name" value="TPR_19"/>
    <property type="match status" value="1"/>
</dbReference>
<dbReference type="Proteomes" id="UP000634206">
    <property type="component" value="Unassembled WGS sequence"/>
</dbReference>
<protein>
    <submittedName>
        <fullName evidence="2">Tetratricopeptide repeat protein</fullName>
    </submittedName>
</protein>
<gene>
    <name evidence="2" type="ORF">JIN83_15265</name>
</gene>
<reference evidence="2" key="1">
    <citation type="submission" date="2021-01" db="EMBL/GenBank/DDBJ databases">
        <title>Modified the classification status of verrucomicrobia.</title>
        <authorList>
            <person name="Feng X."/>
        </authorList>
    </citation>
    <scope>NUCLEOTIDE SEQUENCE</scope>
    <source>
        <strain evidence="2">5K15</strain>
    </source>
</reference>
<dbReference type="AlphaFoldDB" id="A0AAE2VDU3"/>
<comment type="caution">
    <text evidence="2">The sequence shown here is derived from an EMBL/GenBank/DDBJ whole genome shotgun (WGS) entry which is preliminary data.</text>
</comment>
<accession>A0AAE2VDU3</accession>
<dbReference type="RefSeq" id="WP_309490953.1">
    <property type="nucleotide sequence ID" value="NZ_JAENIG010000012.1"/>
</dbReference>
<dbReference type="EMBL" id="JAENIG010000012">
    <property type="protein sequence ID" value="MBK1856331.1"/>
    <property type="molecule type" value="Genomic_DNA"/>
</dbReference>
<feature type="signal peptide" evidence="1">
    <location>
        <begin position="1"/>
        <end position="19"/>
    </location>
</feature>
<name>A0AAE2VDU3_9BACT</name>
<dbReference type="InterPro" id="IPR011990">
    <property type="entry name" value="TPR-like_helical_dom_sf"/>
</dbReference>